<reference evidence="6" key="1">
    <citation type="submission" date="2025-08" db="UniProtKB">
        <authorList>
            <consortium name="Ensembl"/>
        </authorList>
    </citation>
    <scope>IDENTIFICATION</scope>
</reference>
<dbReference type="SUPFAM" id="SSF48201">
    <property type="entry name" value="Uteroglobin-like"/>
    <property type="match status" value="1"/>
</dbReference>
<dbReference type="InterPro" id="IPR053723">
    <property type="entry name" value="Secretoglobin_Domain_sf"/>
</dbReference>
<dbReference type="InterPro" id="IPR035960">
    <property type="entry name" value="Secretoglobin_sf"/>
</dbReference>
<dbReference type="PRINTS" id="PR00827">
    <property type="entry name" value="FELALLERGEN"/>
</dbReference>
<keyword evidence="3" id="KW-0964">Secreted</keyword>
<evidence type="ECO:0000256" key="5">
    <source>
        <dbReference type="SAM" id="SignalP"/>
    </source>
</evidence>
<dbReference type="InterPro" id="IPR006178">
    <property type="entry name" value="CH1-like"/>
</dbReference>
<evidence type="ECO:0000256" key="3">
    <source>
        <dbReference type="ARBA" id="ARBA00022525"/>
    </source>
</evidence>
<evidence type="ECO:0000256" key="2">
    <source>
        <dbReference type="ARBA" id="ARBA00008650"/>
    </source>
</evidence>
<proteinExistence type="inferred from homology"/>
<dbReference type="AlphaFoldDB" id="A0A8C5KJB6"/>
<dbReference type="PROSITE" id="PS51311">
    <property type="entry name" value="SCGB"/>
    <property type="match status" value="1"/>
</dbReference>
<evidence type="ECO:0000256" key="4">
    <source>
        <dbReference type="ARBA" id="ARBA00022729"/>
    </source>
</evidence>
<evidence type="ECO:0000256" key="1">
    <source>
        <dbReference type="ARBA" id="ARBA00004613"/>
    </source>
</evidence>
<dbReference type="CDD" id="cd00633">
    <property type="entry name" value="Secretoglobin"/>
    <property type="match status" value="1"/>
</dbReference>
<protein>
    <submittedName>
        <fullName evidence="6">Major allergen I polypeptide chain 1-like</fullName>
    </submittedName>
</protein>
<dbReference type="GO" id="GO:0005496">
    <property type="term" value="F:steroid binding"/>
    <property type="evidence" value="ECO:0007669"/>
    <property type="project" value="TreeGrafter"/>
</dbReference>
<accession>A0A8C5KJB6</accession>
<feature type="chain" id="PRO_5034515325" evidence="5">
    <location>
        <begin position="23"/>
        <end position="91"/>
    </location>
</feature>
<keyword evidence="4 5" id="KW-0732">Signal</keyword>
<dbReference type="PANTHER" id="PTHR21226:SF8">
    <property type="entry name" value="ABPA10-RELATED"/>
    <property type="match status" value="1"/>
</dbReference>
<dbReference type="Gene3D" id="1.20.920.50">
    <property type="match status" value="1"/>
</dbReference>
<comment type="subcellular location">
    <subcellularLocation>
        <location evidence="1">Secreted</location>
    </subcellularLocation>
</comment>
<dbReference type="GO" id="GO:0005576">
    <property type="term" value="C:extracellular region"/>
    <property type="evidence" value="ECO:0007669"/>
    <property type="project" value="UniProtKB-SubCell"/>
</dbReference>
<evidence type="ECO:0000313" key="6">
    <source>
        <dbReference type="Ensembl" id="ENSJJAP00000011754.1"/>
    </source>
</evidence>
<dbReference type="Proteomes" id="UP000694385">
    <property type="component" value="Unassembled WGS sequence"/>
</dbReference>
<keyword evidence="7" id="KW-1185">Reference proteome</keyword>
<dbReference type="SMART" id="SM00096">
    <property type="entry name" value="UTG"/>
    <property type="match status" value="1"/>
</dbReference>
<feature type="signal peptide" evidence="5">
    <location>
        <begin position="1"/>
        <end position="22"/>
    </location>
</feature>
<organism evidence="6 7">
    <name type="scientific">Jaculus jaculus</name>
    <name type="common">Lesser Egyptian jerboa</name>
    <dbReference type="NCBI Taxonomy" id="51337"/>
    <lineage>
        <taxon>Eukaryota</taxon>
        <taxon>Metazoa</taxon>
        <taxon>Chordata</taxon>
        <taxon>Craniata</taxon>
        <taxon>Vertebrata</taxon>
        <taxon>Euteleostomi</taxon>
        <taxon>Mammalia</taxon>
        <taxon>Eutheria</taxon>
        <taxon>Euarchontoglires</taxon>
        <taxon>Glires</taxon>
        <taxon>Rodentia</taxon>
        <taxon>Myomorpha</taxon>
        <taxon>Dipodoidea</taxon>
        <taxon>Dipodidae</taxon>
        <taxon>Dipodinae</taxon>
        <taxon>Jaculus</taxon>
    </lineage>
</organism>
<dbReference type="PANTHER" id="PTHR21226">
    <property type="entry name" value="ABPA10-RELATED"/>
    <property type="match status" value="1"/>
</dbReference>
<dbReference type="GeneTree" id="ENSGT00390000009774"/>
<evidence type="ECO:0000313" key="7">
    <source>
        <dbReference type="Proteomes" id="UP000694385"/>
    </source>
</evidence>
<name>A0A8C5KJB6_JACJA</name>
<reference evidence="6" key="2">
    <citation type="submission" date="2025-09" db="UniProtKB">
        <authorList>
            <consortium name="Ensembl"/>
        </authorList>
    </citation>
    <scope>IDENTIFICATION</scope>
</reference>
<dbReference type="InterPro" id="IPR016126">
    <property type="entry name" value="Secretoglobin"/>
</dbReference>
<dbReference type="Ensembl" id="ENSJJAT00000018232.1">
    <property type="protein sequence ID" value="ENSJJAP00000011754.1"/>
    <property type="gene ID" value="ENSJJAG00000014992.1"/>
</dbReference>
<dbReference type="Pfam" id="PF01099">
    <property type="entry name" value="Uteroglobin"/>
    <property type="match status" value="1"/>
</dbReference>
<sequence>MSLAGALGLLGAALLLTTGGNCDICPAVRKDVSKFLDGSKREYVGYLQNYVNDPAVLANAATLKTCVDEKLTEEDKALVGSALVSLWGSCS</sequence>
<comment type="similarity">
    <text evidence="2">Belongs to the secretoglobin family.</text>
</comment>